<evidence type="ECO:0000313" key="3">
    <source>
        <dbReference type="Proteomes" id="UP000008068"/>
    </source>
</evidence>
<dbReference type="Proteomes" id="UP000008068">
    <property type="component" value="Unassembled WGS sequence"/>
</dbReference>
<protein>
    <submittedName>
        <fullName evidence="2">Uncharacterized protein</fullName>
    </submittedName>
</protein>
<dbReference type="HOGENOM" id="CLU_1614932_0_0_1"/>
<evidence type="ECO:0000256" key="1">
    <source>
        <dbReference type="SAM" id="MobiDB-lite"/>
    </source>
</evidence>
<gene>
    <name evidence="2" type="ORF">CAEBREN_00759</name>
</gene>
<dbReference type="EMBL" id="GL380294">
    <property type="protein sequence ID" value="EGT52435.1"/>
    <property type="molecule type" value="Genomic_DNA"/>
</dbReference>
<feature type="region of interest" description="Disordered" evidence="1">
    <location>
        <begin position="136"/>
        <end position="165"/>
    </location>
</feature>
<dbReference type="AlphaFoldDB" id="G0PDW0"/>
<evidence type="ECO:0000313" key="2">
    <source>
        <dbReference type="EMBL" id="EGT52435.1"/>
    </source>
</evidence>
<accession>G0PDW0</accession>
<feature type="region of interest" description="Disordered" evidence="1">
    <location>
        <begin position="1"/>
        <end position="26"/>
    </location>
</feature>
<reference evidence="3" key="1">
    <citation type="submission" date="2011-07" db="EMBL/GenBank/DDBJ databases">
        <authorList>
            <consortium name="Caenorhabditis brenneri Sequencing and Analysis Consortium"/>
            <person name="Wilson R.K."/>
        </authorList>
    </citation>
    <scope>NUCLEOTIDE SEQUENCE [LARGE SCALE GENOMIC DNA]</scope>
    <source>
        <strain evidence="3">PB2801</strain>
    </source>
</reference>
<name>G0PDW0_CAEBE</name>
<sequence>RCPRTGVNRHLQAPHALGNGSQNPSEARGLRYELELAHQEIARLKKEVEKQAKGEVKLVPGAEVPQLQHENKLLAETLAAFKKEKQAEEDEFTERNSGLNNKLNTALAKNEELRKKVEDLEGTVEELEEQKKKLVEDKDKQVAELQKEKDSRNAEIKKLEEEKEL</sequence>
<feature type="non-terminal residue" evidence="2">
    <location>
        <position position="1"/>
    </location>
</feature>
<keyword evidence="3" id="KW-1185">Reference proteome</keyword>
<dbReference type="InParanoid" id="G0PDW0"/>
<proteinExistence type="predicted"/>
<organism evidence="3">
    <name type="scientific">Caenorhabditis brenneri</name>
    <name type="common">Nematode worm</name>
    <dbReference type="NCBI Taxonomy" id="135651"/>
    <lineage>
        <taxon>Eukaryota</taxon>
        <taxon>Metazoa</taxon>
        <taxon>Ecdysozoa</taxon>
        <taxon>Nematoda</taxon>
        <taxon>Chromadorea</taxon>
        <taxon>Rhabditida</taxon>
        <taxon>Rhabditina</taxon>
        <taxon>Rhabditomorpha</taxon>
        <taxon>Rhabditoidea</taxon>
        <taxon>Rhabditidae</taxon>
        <taxon>Peloderinae</taxon>
        <taxon>Caenorhabditis</taxon>
    </lineage>
</organism>